<gene>
    <name evidence="2" type="ORF">CVV68_11975</name>
</gene>
<keyword evidence="3" id="KW-1185">Reference proteome</keyword>
<name>A0A2V5LBF5_9MICC</name>
<dbReference type="Gene3D" id="3.40.50.10900">
    <property type="entry name" value="PAC-like subunit"/>
    <property type="match status" value="1"/>
</dbReference>
<evidence type="ECO:0000256" key="1">
    <source>
        <dbReference type="SAM" id="MobiDB-lite"/>
    </source>
</evidence>
<reference evidence="2 3" key="1">
    <citation type="submission" date="2018-05" db="EMBL/GenBank/DDBJ databases">
        <title>Genetic diversity of glacier-inhabiting Cryobacterium bacteria in China and description of Cryobacterium mengkeensis sp. nov. and Arthrobacter glacialis sp. nov.</title>
        <authorList>
            <person name="Liu Q."/>
            <person name="Xin Y.-H."/>
        </authorList>
    </citation>
    <scope>NUCLEOTIDE SEQUENCE [LARGE SCALE GENOMIC DNA]</scope>
    <source>
        <strain evidence="2 3">LI2</strain>
    </source>
</reference>
<protein>
    <submittedName>
        <fullName evidence="2">PAC2 family protein</fullName>
    </submittedName>
</protein>
<dbReference type="Proteomes" id="UP000247832">
    <property type="component" value="Unassembled WGS sequence"/>
</dbReference>
<proteinExistence type="predicted"/>
<dbReference type="InterPro" id="IPR038389">
    <property type="entry name" value="PSMG2_sf"/>
</dbReference>
<organism evidence="2 3">
    <name type="scientific">Arthrobacter livingstonensis</name>
    <dbReference type="NCBI Taxonomy" id="670078"/>
    <lineage>
        <taxon>Bacteria</taxon>
        <taxon>Bacillati</taxon>
        <taxon>Actinomycetota</taxon>
        <taxon>Actinomycetes</taxon>
        <taxon>Micrococcales</taxon>
        <taxon>Micrococcaceae</taxon>
        <taxon>Arthrobacter</taxon>
    </lineage>
</organism>
<dbReference type="SUPFAM" id="SSF159659">
    <property type="entry name" value="Cgl1923-like"/>
    <property type="match status" value="1"/>
</dbReference>
<evidence type="ECO:0000313" key="2">
    <source>
        <dbReference type="EMBL" id="PYI67113.1"/>
    </source>
</evidence>
<dbReference type="Gene3D" id="1.10.287.100">
    <property type="match status" value="1"/>
</dbReference>
<feature type="region of interest" description="Disordered" evidence="1">
    <location>
        <begin position="271"/>
        <end position="329"/>
    </location>
</feature>
<dbReference type="Pfam" id="PF09754">
    <property type="entry name" value="PAC2"/>
    <property type="match status" value="1"/>
</dbReference>
<dbReference type="PIRSF" id="PIRSF028754">
    <property type="entry name" value="UCP028754"/>
    <property type="match status" value="1"/>
</dbReference>
<sequence length="329" mass="35898">MNNIAYTPFQDPESLYALNEALLEAEDLRGLNLLMSFTGFSDAGHVINQIAGELTDHLAAEPVAVFDVDQLIDYRSRRPRMTFTEDHLSDYQAPSLVLYRMVDALGKPFLFLSGSEPDLQWERFTLAVLGLVRRLDVNLTAWVHSVPMPVPHTRPIGATVHGNRPELIEGISAWKTTLDMPSAIGHLLEYRLAAEGRNVVGYAIHVPHYLADAEYPPAAVAGLEYLGAAASLMLPSERLREAGRAVERQITEQVEGSAEVQAVVKNLERQYDEHSDGTARRSLLAGDNDELPDADELGAAVEAYLASRDAGPSAGKSTGRPDDGDSGNI</sequence>
<dbReference type="InterPro" id="IPR008492">
    <property type="entry name" value="Rv2714-like"/>
</dbReference>
<dbReference type="AlphaFoldDB" id="A0A2V5LBF5"/>
<dbReference type="RefSeq" id="WP_110501225.1">
    <property type="nucleotide sequence ID" value="NZ_QJVD01000011.1"/>
</dbReference>
<dbReference type="InterPro" id="IPR019151">
    <property type="entry name" value="Proteasome_assmbl_chaperone_2"/>
</dbReference>
<dbReference type="OrthoDB" id="3733464at2"/>
<accession>A0A2V5LBF5</accession>
<evidence type="ECO:0000313" key="3">
    <source>
        <dbReference type="Proteomes" id="UP000247832"/>
    </source>
</evidence>
<comment type="caution">
    <text evidence="2">The sequence shown here is derived from an EMBL/GenBank/DDBJ whole genome shotgun (WGS) entry which is preliminary data.</text>
</comment>
<dbReference type="EMBL" id="QJVD01000011">
    <property type="protein sequence ID" value="PYI67113.1"/>
    <property type="molecule type" value="Genomic_DNA"/>
</dbReference>
<feature type="compositionally biased region" description="Acidic residues" evidence="1">
    <location>
        <begin position="287"/>
        <end position="296"/>
    </location>
</feature>